<name>A0ABN7V792_GIGMA</name>
<feature type="non-terminal residue" evidence="1">
    <location>
        <position position="1"/>
    </location>
</feature>
<dbReference type="EMBL" id="CAJVQB010010423">
    <property type="protein sequence ID" value="CAG8739706.1"/>
    <property type="molecule type" value="Genomic_DNA"/>
</dbReference>
<evidence type="ECO:0000313" key="1">
    <source>
        <dbReference type="EMBL" id="CAG8739706.1"/>
    </source>
</evidence>
<reference evidence="1 2" key="1">
    <citation type="submission" date="2021-06" db="EMBL/GenBank/DDBJ databases">
        <authorList>
            <person name="Kallberg Y."/>
            <person name="Tangrot J."/>
            <person name="Rosling A."/>
        </authorList>
    </citation>
    <scope>NUCLEOTIDE SEQUENCE [LARGE SCALE GENOMIC DNA]</scope>
    <source>
        <strain evidence="1 2">120-4 pot B 10/14</strain>
    </source>
</reference>
<protein>
    <submittedName>
        <fullName evidence="1">41300_t:CDS:1</fullName>
    </submittedName>
</protein>
<keyword evidence="2" id="KW-1185">Reference proteome</keyword>
<proteinExistence type="predicted"/>
<sequence length="166" mass="18888">IQWCIRAWYSISVEIIANCFHHTGLFDYEISSTVCEVYPNDEDSSVVADLEESLRLLSPHHSMSLAYYTNAPEEMDMVHQEFMDADLLESAAPENEDGADELNDTATSITTLTNQAKLNSLRIVISLLDTTITDHNTTLWILRSFQREIRFQASSSKIQMTLDSFM</sequence>
<comment type="caution">
    <text evidence="1">The sequence shown here is derived from an EMBL/GenBank/DDBJ whole genome shotgun (WGS) entry which is preliminary data.</text>
</comment>
<dbReference type="Proteomes" id="UP000789901">
    <property type="component" value="Unassembled WGS sequence"/>
</dbReference>
<organism evidence="1 2">
    <name type="scientific">Gigaspora margarita</name>
    <dbReference type="NCBI Taxonomy" id="4874"/>
    <lineage>
        <taxon>Eukaryota</taxon>
        <taxon>Fungi</taxon>
        <taxon>Fungi incertae sedis</taxon>
        <taxon>Mucoromycota</taxon>
        <taxon>Glomeromycotina</taxon>
        <taxon>Glomeromycetes</taxon>
        <taxon>Diversisporales</taxon>
        <taxon>Gigasporaceae</taxon>
        <taxon>Gigaspora</taxon>
    </lineage>
</organism>
<gene>
    <name evidence="1" type="ORF">GMARGA_LOCUS15249</name>
</gene>
<evidence type="ECO:0000313" key="2">
    <source>
        <dbReference type="Proteomes" id="UP000789901"/>
    </source>
</evidence>
<accession>A0ABN7V792</accession>